<dbReference type="InterPro" id="IPR000504">
    <property type="entry name" value="RRM_dom"/>
</dbReference>
<name>A0A9P5NN89_GYMJU</name>
<dbReference type="OrthoDB" id="439808at2759"/>
<reference evidence="6" key="1">
    <citation type="submission" date="2020-11" db="EMBL/GenBank/DDBJ databases">
        <authorList>
            <consortium name="DOE Joint Genome Institute"/>
            <person name="Ahrendt S."/>
            <person name="Riley R."/>
            <person name="Andreopoulos W."/>
            <person name="LaButti K."/>
            <person name="Pangilinan J."/>
            <person name="Ruiz-duenas F.J."/>
            <person name="Barrasa J.M."/>
            <person name="Sanchez-Garcia M."/>
            <person name="Camarero S."/>
            <person name="Miyauchi S."/>
            <person name="Serrano A."/>
            <person name="Linde D."/>
            <person name="Babiker R."/>
            <person name="Drula E."/>
            <person name="Ayuso-Fernandez I."/>
            <person name="Pacheco R."/>
            <person name="Padilla G."/>
            <person name="Ferreira P."/>
            <person name="Barriuso J."/>
            <person name="Kellner H."/>
            <person name="Castanera R."/>
            <person name="Alfaro M."/>
            <person name="Ramirez L."/>
            <person name="Pisabarro A.G."/>
            <person name="Kuo A."/>
            <person name="Tritt A."/>
            <person name="Lipzen A."/>
            <person name="He G."/>
            <person name="Yan M."/>
            <person name="Ng V."/>
            <person name="Cullen D."/>
            <person name="Martin F."/>
            <person name="Rosso M.-N."/>
            <person name="Henrissat B."/>
            <person name="Hibbett D."/>
            <person name="Martinez A.T."/>
            <person name="Grigoriev I.V."/>
        </authorList>
    </citation>
    <scope>NUCLEOTIDE SEQUENCE</scope>
    <source>
        <strain evidence="6">AH 44721</strain>
    </source>
</reference>
<dbReference type="AlphaFoldDB" id="A0A9P5NN89"/>
<feature type="domain" description="RRM" evidence="5">
    <location>
        <begin position="153"/>
        <end position="231"/>
    </location>
</feature>
<evidence type="ECO:0000313" key="7">
    <source>
        <dbReference type="Proteomes" id="UP000724874"/>
    </source>
</evidence>
<dbReference type="PANTHER" id="PTHR23236">
    <property type="entry name" value="EUKARYOTIC TRANSLATION INITIATION FACTOR 4B/4H"/>
    <property type="match status" value="1"/>
</dbReference>
<dbReference type="Pfam" id="PF00076">
    <property type="entry name" value="RRM_1"/>
    <property type="match status" value="2"/>
</dbReference>
<evidence type="ECO:0000313" key="6">
    <source>
        <dbReference type="EMBL" id="KAF8900496.1"/>
    </source>
</evidence>
<evidence type="ECO:0000256" key="3">
    <source>
        <dbReference type="PROSITE-ProRule" id="PRU00176"/>
    </source>
</evidence>
<organism evidence="6 7">
    <name type="scientific">Gymnopilus junonius</name>
    <name type="common">Spectacular rustgill mushroom</name>
    <name type="synonym">Gymnopilus spectabilis subsp. junonius</name>
    <dbReference type="NCBI Taxonomy" id="109634"/>
    <lineage>
        <taxon>Eukaryota</taxon>
        <taxon>Fungi</taxon>
        <taxon>Dikarya</taxon>
        <taxon>Basidiomycota</taxon>
        <taxon>Agaricomycotina</taxon>
        <taxon>Agaricomycetes</taxon>
        <taxon>Agaricomycetidae</taxon>
        <taxon>Agaricales</taxon>
        <taxon>Agaricineae</taxon>
        <taxon>Hymenogastraceae</taxon>
        <taxon>Gymnopilus</taxon>
    </lineage>
</organism>
<dbReference type="SMART" id="SM00360">
    <property type="entry name" value="RRM"/>
    <property type="match status" value="2"/>
</dbReference>
<keyword evidence="1" id="KW-0677">Repeat</keyword>
<dbReference type="GO" id="GO:0003723">
    <property type="term" value="F:RNA binding"/>
    <property type="evidence" value="ECO:0007669"/>
    <property type="project" value="UniProtKB-UniRule"/>
</dbReference>
<dbReference type="Gene3D" id="3.30.70.330">
    <property type="match status" value="2"/>
</dbReference>
<dbReference type="SUPFAM" id="SSF54928">
    <property type="entry name" value="RNA-binding domain, RBD"/>
    <property type="match status" value="2"/>
</dbReference>
<evidence type="ECO:0000256" key="2">
    <source>
        <dbReference type="ARBA" id="ARBA00022884"/>
    </source>
</evidence>
<protein>
    <recommendedName>
        <fullName evidence="5">RRM domain-containing protein</fullName>
    </recommendedName>
</protein>
<comment type="caution">
    <text evidence="6">The sequence shown here is derived from an EMBL/GenBank/DDBJ whole genome shotgun (WGS) entry which is preliminary data.</text>
</comment>
<keyword evidence="7" id="KW-1185">Reference proteome</keyword>
<sequence>MFSSALRSQVRLSLFKAAVPASRSLTSFALSRATIQRSVLVPRATSAVIAQRAFSSAKALYQDRDQIDEPAPLRLLCTLAICHGFGTLESIRIQTHADGRPRGFAHVTFTDKESAVAAFTSAREEPLHVSGRDLYIDYARRPARTYTEVEPSSKVYFGKFTQEEEDLRALLGDFQDAITDVIFLRDGNTGTRLQSGFVELKDVETATEVINKLNGHVLEDGTVLRLSYARSRKEGADGRRAPRQDRPQRRGHYTRRSTPPVALRATTTLPHNS</sequence>
<proteinExistence type="predicted"/>
<dbReference type="EMBL" id="JADNYJ010000047">
    <property type="protein sequence ID" value="KAF8900496.1"/>
    <property type="molecule type" value="Genomic_DNA"/>
</dbReference>
<dbReference type="InterPro" id="IPR012677">
    <property type="entry name" value="Nucleotide-bd_a/b_plait_sf"/>
</dbReference>
<feature type="compositionally biased region" description="Basic and acidic residues" evidence="4">
    <location>
        <begin position="231"/>
        <end position="248"/>
    </location>
</feature>
<gene>
    <name evidence="6" type="ORF">CPB84DRAFT_1962415</name>
</gene>
<dbReference type="InterPro" id="IPR035979">
    <property type="entry name" value="RBD_domain_sf"/>
</dbReference>
<evidence type="ECO:0000256" key="4">
    <source>
        <dbReference type="SAM" id="MobiDB-lite"/>
    </source>
</evidence>
<evidence type="ECO:0000256" key="1">
    <source>
        <dbReference type="ARBA" id="ARBA00022737"/>
    </source>
</evidence>
<dbReference type="PROSITE" id="PS50102">
    <property type="entry name" value="RRM"/>
    <property type="match status" value="2"/>
</dbReference>
<dbReference type="Proteomes" id="UP000724874">
    <property type="component" value="Unassembled WGS sequence"/>
</dbReference>
<accession>A0A9P5NN89</accession>
<keyword evidence="2 3" id="KW-0694">RNA-binding</keyword>
<evidence type="ECO:0000259" key="5">
    <source>
        <dbReference type="PROSITE" id="PS50102"/>
    </source>
</evidence>
<dbReference type="CDD" id="cd00590">
    <property type="entry name" value="RRM_SF"/>
    <property type="match status" value="1"/>
</dbReference>
<feature type="domain" description="RRM" evidence="5">
    <location>
        <begin position="85"/>
        <end position="141"/>
    </location>
</feature>
<feature type="region of interest" description="Disordered" evidence="4">
    <location>
        <begin position="229"/>
        <end position="273"/>
    </location>
</feature>
<dbReference type="PANTHER" id="PTHR23236:SF119">
    <property type="entry name" value="NUCLEAR RNA-BINDING PROTEIN SART-3"/>
    <property type="match status" value="1"/>
</dbReference>